<dbReference type="InterPro" id="IPR027417">
    <property type="entry name" value="P-loop_NTPase"/>
</dbReference>
<evidence type="ECO:0000313" key="2">
    <source>
        <dbReference type="EMBL" id="KKN49513.1"/>
    </source>
</evidence>
<organism evidence="2">
    <name type="scientific">marine sediment metagenome</name>
    <dbReference type="NCBI Taxonomy" id="412755"/>
    <lineage>
        <taxon>unclassified sequences</taxon>
        <taxon>metagenomes</taxon>
        <taxon>ecological metagenomes</taxon>
    </lineage>
</organism>
<protein>
    <recommendedName>
        <fullName evidence="1">Helicase ATP-binding domain-containing protein</fullName>
    </recommendedName>
</protein>
<proteinExistence type="predicted"/>
<dbReference type="InterPro" id="IPR014001">
    <property type="entry name" value="Helicase_ATP-bd"/>
</dbReference>
<evidence type="ECO:0000259" key="1">
    <source>
        <dbReference type="PROSITE" id="PS51192"/>
    </source>
</evidence>
<feature type="domain" description="Helicase ATP-binding" evidence="1">
    <location>
        <begin position="211"/>
        <end position="344"/>
    </location>
</feature>
<dbReference type="EMBL" id="LAZR01001165">
    <property type="protein sequence ID" value="KKN49513.1"/>
    <property type="molecule type" value="Genomic_DNA"/>
</dbReference>
<dbReference type="SMART" id="SM00487">
    <property type="entry name" value="DEXDc"/>
    <property type="match status" value="1"/>
</dbReference>
<gene>
    <name evidence="2" type="ORF">LCGC14_0642200</name>
</gene>
<dbReference type="SUPFAM" id="SSF52540">
    <property type="entry name" value="P-loop containing nucleoside triphosphate hydrolases"/>
    <property type="match status" value="1"/>
</dbReference>
<dbReference type="Gene3D" id="3.40.50.300">
    <property type="entry name" value="P-loop containing nucleotide triphosphate hydrolases"/>
    <property type="match status" value="1"/>
</dbReference>
<comment type="caution">
    <text evidence="2">The sequence shown here is derived from an EMBL/GenBank/DDBJ whole genome shotgun (WGS) entry which is preliminary data.</text>
</comment>
<dbReference type="PROSITE" id="PS51192">
    <property type="entry name" value="HELICASE_ATP_BIND_1"/>
    <property type="match status" value="1"/>
</dbReference>
<sequence length="501" mass="57217">MEDKLRTTIFDTAQTELASLNESIEQMRSLSTTVEHQLNKAIRSLDIADVNVNAFEIFMQKPYHLEQIKTGMWRLLVPKFINFSAGWPVTTTDQWNIFHVSAFINLLTPLPPWLLEEMDVEDPGFRAHIEGDWLIIDEGDPTTTWEKLGRGKRFSRRDGKRLRMKPASQFEIKRQLLRKGVNFFIPKPILSEDLRDPQGKITLKEKQDRDFKKFLEFGAVSLFAPGGSGKTYFGLYACDVLRGKKLIVVDSTVLRQQWEARLEEYLPHSYQEVEVKTYKWISMRKSRQVGPYSLVVFDEIQTIPSNTGLKAAQVNTKYRMGLSATPWREDGNEDIIPAITGLPVGSDWRGIEKSDAIIWVVKEEGKKLNLALDLLQEETPGKTMVFVHRIAFGERASKYLGLPFFHGSTGGNRIMLMEENDSFIVSSIATQGVSLNITRIIELDWLGGRREAGQREYRLSHGEGKGIMHIIMTRAEFHSEPGKRRLSAIYALSEHVEIRGG</sequence>
<dbReference type="AlphaFoldDB" id="A0A0F9U795"/>
<name>A0A0F9U795_9ZZZZ</name>
<reference evidence="2" key="1">
    <citation type="journal article" date="2015" name="Nature">
        <title>Complex archaea that bridge the gap between prokaryotes and eukaryotes.</title>
        <authorList>
            <person name="Spang A."/>
            <person name="Saw J.H."/>
            <person name="Jorgensen S.L."/>
            <person name="Zaremba-Niedzwiedzka K."/>
            <person name="Martijn J."/>
            <person name="Lind A.E."/>
            <person name="van Eijk R."/>
            <person name="Schleper C."/>
            <person name="Guy L."/>
            <person name="Ettema T.J."/>
        </authorList>
    </citation>
    <scope>NUCLEOTIDE SEQUENCE</scope>
</reference>
<accession>A0A0F9U795</accession>